<proteinExistence type="predicted"/>
<evidence type="ECO:0000313" key="2">
    <source>
        <dbReference type="EMBL" id="AXY78808.1"/>
    </source>
</evidence>
<sequence>MLPQTISTTESIATKIRILRRNREYSQEYMAVMLHISQNAYSRLENGKTPITLDRYYEVCQILQIKPSELLDMVEMPKPAKAAWRRSSY</sequence>
<dbReference type="Pfam" id="PF01381">
    <property type="entry name" value="HTH_3"/>
    <property type="match status" value="1"/>
</dbReference>
<dbReference type="PROSITE" id="PS50943">
    <property type="entry name" value="HTH_CROC1"/>
    <property type="match status" value="1"/>
</dbReference>
<dbReference type="SUPFAM" id="SSF47413">
    <property type="entry name" value="lambda repressor-like DNA-binding domains"/>
    <property type="match status" value="1"/>
</dbReference>
<evidence type="ECO:0000313" key="3">
    <source>
        <dbReference type="Proteomes" id="UP000263900"/>
    </source>
</evidence>
<feature type="domain" description="HTH cro/C1-type" evidence="1">
    <location>
        <begin position="16"/>
        <end position="70"/>
    </location>
</feature>
<organism evidence="2 3">
    <name type="scientific">Paraflavitalea soli</name>
    <dbReference type="NCBI Taxonomy" id="2315862"/>
    <lineage>
        <taxon>Bacteria</taxon>
        <taxon>Pseudomonadati</taxon>
        <taxon>Bacteroidota</taxon>
        <taxon>Chitinophagia</taxon>
        <taxon>Chitinophagales</taxon>
        <taxon>Chitinophagaceae</taxon>
        <taxon>Paraflavitalea</taxon>
    </lineage>
</organism>
<dbReference type="Gene3D" id="1.10.260.40">
    <property type="entry name" value="lambda repressor-like DNA-binding domains"/>
    <property type="match status" value="1"/>
</dbReference>
<name>A0A3B7MXG4_9BACT</name>
<gene>
    <name evidence="2" type="ORF">D3H65_27830</name>
</gene>
<dbReference type="InterPro" id="IPR001387">
    <property type="entry name" value="Cro/C1-type_HTH"/>
</dbReference>
<dbReference type="KEGG" id="pseg:D3H65_27830"/>
<protein>
    <submittedName>
        <fullName evidence="2">XRE family transcriptional regulator</fullName>
    </submittedName>
</protein>
<dbReference type="CDD" id="cd00093">
    <property type="entry name" value="HTH_XRE"/>
    <property type="match status" value="1"/>
</dbReference>
<dbReference type="AlphaFoldDB" id="A0A3B7MXG4"/>
<dbReference type="Proteomes" id="UP000263900">
    <property type="component" value="Chromosome"/>
</dbReference>
<dbReference type="SMART" id="SM00530">
    <property type="entry name" value="HTH_XRE"/>
    <property type="match status" value="1"/>
</dbReference>
<dbReference type="InterPro" id="IPR010982">
    <property type="entry name" value="Lambda_DNA-bd_dom_sf"/>
</dbReference>
<evidence type="ECO:0000259" key="1">
    <source>
        <dbReference type="PROSITE" id="PS50943"/>
    </source>
</evidence>
<keyword evidence="3" id="KW-1185">Reference proteome</keyword>
<dbReference type="OrthoDB" id="798409at2"/>
<dbReference type="GO" id="GO:0003677">
    <property type="term" value="F:DNA binding"/>
    <property type="evidence" value="ECO:0007669"/>
    <property type="project" value="InterPro"/>
</dbReference>
<dbReference type="EMBL" id="CP032157">
    <property type="protein sequence ID" value="AXY78808.1"/>
    <property type="molecule type" value="Genomic_DNA"/>
</dbReference>
<accession>A0A3B7MXG4</accession>
<reference evidence="2 3" key="1">
    <citation type="submission" date="2018-09" db="EMBL/GenBank/DDBJ databases">
        <title>Genome sequencing of strain 6GH32-13.</title>
        <authorList>
            <person name="Weon H.-Y."/>
            <person name="Heo J."/>
            <person name="Kwon S.-W."/>
        </authorList>
    </citation>
    <scope>NUCLEOTIDE SEQUENCE [LARGE SCALE GENOMIC DNA]</scope>
    <source>
        <strain evidence="2 3">5GH32-13</strain>
    </source>
</reference>